<comment type="similarity">
    <text evidence="1">Belongs to the pseudouridine synthase RluA family.</text>
</comment>
<name>A0A7S4PKA9_GUITH</name>
<dbReference type="GO" id="GO:0000455">
    <property type="term" value="P:enzyme-directed rRNA pseudouridine synthesis"/>
    <property type="evidence" value="ECO:0007669"/>
    <property type="project" value="TreeGrafter"/>
</dbReference>
<proteinExistence type="inferred from homology"/>
<dbReference type="AlphaFoldDB" id="A0A7S4PKA9"/>
<dbReference type="InterPro" id="IPR006145">
    <property type="entry name" value="PsdUridine_synth_RsuA/RluA"/>
</dbReference>
<feature type="domain" description="Pseudouridine synthase RsuA/RluA-like" evidence="3">
    <location>
        <begin position="189"/>
        <end position="331"/>
    </location>
</feature>
<evidence type="ECO:0000313" key="4">
    <source>
        <dbReference type="EMBL" id="CAE2337457.1"/>
    </source>
</evidence>
<dbReference type="InterPro" id="IPR020103">
    <property type="entry name" value="PsdUridine_synth_cat_dom_sf"/>
</dbReference>
<dbReference type="GO" id="GO:0003723">
    <property type="term" value="F:RNA binding"/>
    <property type="evidence" value="ECO:0007669"/>
    <property type="project" value="InterPro"/>
</dbReference>
<dbReference type="SUPFAM" id="SSF55120">
    <property type="entry name" value="Pseudouridine synthase"/>
    <property type="match status" value="1"/>
</dbReference>
<evidence type="ECO:0000256" key="2">
    <source>
        <dbReference type="SAM" id="SignalP"/>
    </source>
</evidence>
<dbReference type="Gene3D" id="3.30.2350.10">
    <property type="entry name" value="Pseudouridine synthase"/>
    <property type="match status" value="1"/>
</dbReference>
<dbReference type="InterPro" id="IPR050188">
    <property type="entry name" value="RluA_PseudoU_synthase"/>
</dbReference>
<sequence length="408" mass="45590">MRPKSTSHVSLLLLLTLSTSEYSLQFCFPKLPNLVSSKRSIPDRLKQTHVYSFSHGNDIGAVNTNGTRTGFSIVKTFEIPAFDVKRDVLPRIQDTSNLLREFDEETSALSISLALHLFFQDDFPSMTSARKTVRRGEVLSADKQELGIKFYVAGAQTVLLQSRSMPGLFPQGVKPFDMPVVYEDDFIGVVVKPAGVLTHRNRGNSQGGTVKSGLAYNLKPTSCAHDALFRPVPCHRLDQGTGGIMLAAKTRSAAAEATNQFMTRKVEKEYVAIVAGRLEGSGTVELPLANQSACTAFYALKHARSLKYGWVTMVKALPKTGRKHQIRKHMLSLGHPIIGDKKYTGISCGRPEWTPEPTGLMLWAHRLKLQHPESKEEMEFVAEVPLRFGRFLDREHERWRNLTYCSLE</sequence>
<feature type="chain" id="PRO_5030599021" description="Pseudouridine synthase RsuA/RluA-like domain-containing protein" evidence="2">
    <location>
        <begin position="26"/>
        <end position="408"/>
    </location>
</feature>
<feature type="signal peptide" evidence="2">
    <location>
        <begin position="1"/>
        <end position="25"/>
    </location>
</feature>
<reference evidence="4" key="1">
    <citation type="submission" date="2021-01" db="EMBL/GenBank/DDBJ databases">
        <authorList>
            <person name="Corre E."/>
            <person name="Pelletier E."/>
            <person name="Niang G."/>
            <person name="Scheremetjew M."/>
            <person name="Finn R."/>
            <person name="Kale V."/>
            <person name="Holt S."/>
            <person name="Cochrane G."/>
            <person name="Meng A."/>
            <person name="Brown T."/>
            <person name="Cohen L."/>
        </authorList>
    </citation>
    <scope>NUCLEOTIDE SEQUENCE</scope>
    <source>
        <strain evidence="4">CCMP 2712</strain>
    </source>
</reference>
<dbReference type="Pfam" id="PF00849">
    <property type="entry name" value="PseudoU_synth_2"/>
    <property type="match status" value="1"/>
</dbReference>
<protein>
    <recommendedName>
        <fullName evidence="3">Pseudouridine synthase RsuA/RluA-like domain-containing protein</fullName>
    </recommendedName>
</protein>
<accession>A0A7S4PKA9</accession>
<dbReference type="PANTHER" id="PTHR21600">
    <property type="entry name" value="MITOCHONDRIAL RNA PSEUDOURIDINE SYNTHASE"/>
    <property type="match status" value="1"/>
</dbReference>
<dbReference type="GO" id="GO:0009982">
    <property type="term" value="F:pseudouridine synthase activity"/>
    <property type="evidence" value="ECO:0007669"/>
    <property type="project" value="InterPro"/>
</dbReference>
<dbReference type="CDD" id="cd02869">
    <property type="entry name" value="PseudoU_synth_RluA_like"/>
    <property type="match status" value="1"/>
</dbReference>
<evidence type="ECO:0000256" key="1">
    <source>
        <dbReference type="ARBA" id="ARBA00010876"/>
    </source>
</evidence>
<dbReference type="EMBL" id="HBKN01047468">
    <property type="protein sequence ID" value="CAE2337457.1"/>
    <property type="molecule type" value="Transcribed_RNA"/>
</dbReference>
<gene>
    <name evidence="4" type="ORF">GTHE00462_LOCUS37048</name>
</gene>
<dbReference type="PANTHER" id="PTHR21600:SF87">
    <property type="entry name" value="RNA PSEUDOURIDYLATE SYNTHASE DOMAIN-CONTAINING PROTEIN 1"/>
    <property type="match status" value="1"/>
</dbReference>
<keyword evidence="2" id="KW-0732">Signal</keyword>
<organism evidence="4">
    <name type="scientific">Guillardia theta</name>
    <name type="common">Cryptophyte</name>
    <name type="synonym">Cryptomonas phi</name>
    <dbReference type="NCBI Taxonomy" id="55529"/>
    <lineage>
        <taxon>Eukaryota</taxon>
        <taxon>Cryptophyceae</taxon>
        <taxon>Pyrenomonadales</taxon>
        <taxon>Geminigeraceae</taxon>
        <taxon>Guillardia</taxon>
    </lineage>
</organism>
<evidence type="ECO:0000259" key="3">
    <source>
        <dbReference type="Pfam" id="PF00849"/>
    </source>
</evidence>